<dbReference type="OrthoDB" id="9771806at2"/>
<comment type="cofactor">
    <cofactor evidence="11 12">
        <name>FMNH2</name>
        <dbReference type="ChEBI" id="CHEBI:57618"/>
    </cofactor>
    <text evidence="11 12">Reduced FMN (FMNH(2)).</text>
</comment>
<evidence type="ECO:0000256" key="5">
    <source>
        <dbReference type="ARBA" id="ARBA00022630"/>
    </source>
</evidence>
<dbReference type="NCBIfam" id="TIGR00033">
    <property type="entry name" value="aroC"/>
    <property type="match status" value="1"/>
</dbReference>
<dbReference type="GO" id="GO:0009423">
    <property type="term" value="P:chorismate biosynthetic process"/>
    <property type="evidence" value="ECO:0007669"/>
    <property type="project" value="UniProtKB-UniRule"/>
</dbReference>
<dbReference type="PANTHER" id="PTHR21085">
    <property type="entry name" value="CHORISMATE SYNTHASE"/>
    <property type="match status" value="1"/>
</dbReference>
<dbReference type="EC" id="4.2.3.5" evidence="3 11"/>
<evidence type="ECO:0000256" key="9">
    <source>
        <dbReference type="ARBA" id="ARBA00023141"/>
    </source>
</evidence>
<comment type="similarity">
    <text evidence="2 11 12">Belongs to the chorismate synthase family.</text>
</comment>
<accession>A0A1M5LPA8</accession>
<evidence type="ECO:0000256" key="10">
    <source>
        <dbReference type="ARBA" id="ARBA00023239"/>
    </source>
</evidence>
<dbReference type="InterPro" id="IPR020541">
    <property type="entry name" value="Chorismate_synthase_CS"/>
</dbReference>
<keyword evidence="4 11" id="KW-0028">Amino-acid biosynthesis</keyword>
<evidence type="ECO:0000313" key="13">
    <source>
        <dbReference type="EMBL" id="SHG66891.1"/>
    </source>
</evidence>
<dbReference type="PIRSF" id="PIRSF001456">
    <property type="entry name" value="Chorismate_synth"/>
    <property type="match status" value="1"/>
</dbReference>
<comment type="caution">
    <text evidence="11">Lacks conserved residue(s) required for the propagation of feature annotation.</text>
</comment>
<comment type="subunit">
    <text evidence="11">Homotetramer.</text>
</comment>
<evidence type="ECO:0000256" key="4">
    <source>
        <dbReference type="ARBA" id="ARBA00022605"/>
    </source>
</evidence>
<protein>
    <recommendedName>
        <fullName evidence="3 11">Chorismate synthase</fullName>
        <shortName evidence="11">CS</shortName>
        <ecNumber evidence="3 11">4.2.3.5</ecNumber>
    </recommendedName>
    <alternativeName>
        <fullName evidence="11">5-enolpyruvylshikimate-3-phosphate phospholyase</fullName>
    </alternativeName>
</protein>
<evidence type="ECO:0000256" key="11">
    <source>
        <dbReference type="HAMAP-Rule" id="MF_00300"/>
    </source>
</evidence>
<dbReference type="RefSeq" id="WP_073090159.1">
    <property type="nucleotide sequence ID" value="NZ_FQWY01000008.1"/>
</dbReference>
<keyword evidence="10 11" id="KW-0456">Lyase</keyword>
<dbReference type="Proteomes" id="UP000242329">
    <property type="component" value="Unassembled WGS sequence"/>
</dbReference>
<keyword evidence="9 11" id="KW-0057">Aromatic amino acid biosynthesis</keyword>
<evidence type="ECO:0000256" key="3">
    <source>
        <dbReference type="ARBA" id="ARBA00013036"/>
    </source>
</evidence>
<dbReference type="PANTHER" id="PTHR21085:SF0">
    <property type="entry name" value="CHORISMATE SYNTHASE"/>
    <property type="match status" value="1"/>
</dbReference>
<dbReference type="FunFam" id="3.60.150.10:FF:000002">
    <property type="entry name" value="Chorismate synthase"/>
    <property type="match status" value="1"/>
</dbReference>
<dbReference type="EMBL" id="FQWY01000008">
    <property type="protein sequence ID" value="SHG66891.1"/>
    <property type="molecule type" value="Genomic_DNA"/>
</dbReference>
<dbReference type="GO" id="GO:0005829">
    <property type="term" value="C:cytosol"/>
    <property type="evidence" value="ECO:0007669"/>
    <property type="project" value="TreeGrafter"/>
</dbReference>
<dbReference type="PROSITE" id="PS00787">
    <property type="entry name" value="CHORISMATE_SYNTHASE_1"/>
    <property type="match status" value="1"/>
</dbReference>
<evidence type="ECO:0000256" key="12">
    <source>
        <dbReference type="RuleBase" id="RU000605"/>
    </source>
</evidence>
<evidence type="ECO:0000256" key="2">
    <source>
        <dbReference type="ARBA" id="ARBA00008014"/>
    </source>
</evidence>
<dbReference type="GO" id="GO:0004107">
    <property type="term" value="F:chorismate synthase activity"/>
    <property type="evidence" value="ECO:0007669"/>
    <property type="project" value="UniProtKB-UniRule"/>
</dbReference>
<feature type="binding site" evidence="11">
    <location>
        <position position="40"/>
    </location>
    <ligand>
        <name>NADP(+)</name>
        <dbReference type="ChEBI" id="CHEBI:58349"/>
    </ligand>
</feature>
<comment type="function">
    <text evidence="11">Catalyzes the anti-1,4-elimination of the C-3 phosphate and the C-6 proR hydrogen from 5-enolpyruvylshikimate-3-phosphate (EPSP) to yield chorismate, which is the branch point compound that serves as the starting substrate for the three terminal pathways of aromatic amino acid biosynthesis. This reaction introduces a second double bond into the aromatic ring system.</text>
</comment>
<feature type="binding site" evidence="11">
    <location>
        <position position="46"/>
    </location>
    <ligand>
        <name>NADP(+)</name>
        <dbReference type="ChEBI" id="CHEBI:58349"/>
    </ligand>
</feature>
<evidence type="ECO:0000256" key="8">
    <source>
        <dbReference type="ARBA" id="ARBA00022857"/>
    </source>
</evidence>
<evidence type="ECO:0000256" key="7">
    <source>
        <dbReference type="ARBA" id="ARBA00022827"/>
    </source>
</evidence>
<dbReference type="AlphaFoldDB" id="A0A1M5LPA8"/>
<feature type="binding site" evidence="11">
    <location>
        <begin position="312"/>
        <end position="316"/>
    </location>
    <ligand>
        <name>FMN</name>
        <dbReference type="ChEBI" id="CHEBI:58210"/>
    </ligand>
</feature>
<dbReference type="Pfam" id="PF01264">
    <property type="entry name" value="Chorismate_synt"/>
    <property type="match status" value="1"/>
</dbReference>
<reference evidence="14" key="1">
    <citation type="submission" date="2016-11" db="EMBL/GenBank/DDBJ databases">
        <authorList>
            <person name="Varghese N."/>
            <person name="Submissions S."/>
        </authorList>
    </citation>
    <scope>NUCLEOTIDE SEQUENCE [LARGE SCALE GENOMIC DNA]</scope>
    <source>
        <strain evidence="14">DSM 11003</strain>
    </source>
</reference>
<dbReference type="InterPro" id="IPR000453">
    <property type="entry name" value="Chorismate_synth"/>
</dbReference>
<dbReference type="PROSITE" id="PS00788">
    <property type="entry name" value="CHORISMATE_SYNTHASE_2"/>
    <property type="match status" value="1"/>
</dbReference>
<gene>
    <name evidence="11" type="primary">aroC</name>
    <name evidence="13" type="ORF">SAMN02745221_00726</name>
</gene>
<dbReference type="HAMAP" id="MF_00300">
    <property type="entry name" value="Chorismate_synth"/>
    <property type="match status" value="1"/>
</dbReference>
<evidence type="ECO:0000256" key="1">
    <source>
        <dbReference type="ARBA" id="ARBA00005044"/>
    </source>
</evidence>
<evidence type="ECO:0000313" key="14">
    <source>
        <dbReference type="Proteomes" id="UP000242329"/>
    </source>
</evidence>
<comment type="pathway">
    <text evidence="1 11 12">Metabolic intermediate biosynthesis; chorismate biosynthesis; chorismate from D-erythrose 4-phosphate and phosphoenolpyruvate: step 7/7.</text>
</comment>
<feature type="binding site" evidence="11">
    <location>
        <begin position="129"/>
        <end position="131"/>
    </location>
    <ligand>
        <name>FMN</name>
        <dbReference type="ChEBI" id="CHEBI:58210"/>
    </ligand>
</feature>
<comment type="catalytic activity">
    <reaction evidence="11 12">
        <text>5-O-(1-carboxyvinyl)-3-phosphoshikimate = chorismate + phosphate</text>
        <dbReference type="Rhea" id="RHEA:21020"/>
        <dbReference type="ChEBI" id="CHEBI:29748"/>
        <dbReference type="ChEBI" id="CHEBI:43474"/>
        <dbReference type="ChEBI" id="CHEBI:57701"/>
        <dbReference type="EC" id="4.2.3.5"/>
    </reaction>
</comment>
<dbReference type="NCBIfam" id="NF003793">
    <property type="entry name" value="PRK05382.1"/>
    <property type="match status" value="1"/>
</dbReference>
<organism evidence="13 14">
    <name type="scientific">Thermosyntropha lipolytica DSM 11003</name>
    <dbReference type="NCBI Taxonomy" id="1123382"/>
    <lineage>
        <taxon>Bacteria</taxon>
        <taxon>Bacillati</taxon>
        <taxon>Bacillota</taxon>
        <taxon>Clostridia</taxon>
        <taxon>Eubacteriales</taxon>
        <taxon>Syntrophomonadaceae</taxon>
        <taxon>Thermosyntropha</taxon>
    </lineage>
</organism>
<evidence type="ECO:0000256" key="6">
    <source>
        <dbReference type="ARBA" id="ARBA00022643"/>
    </source>
</evidence>
<proteinExistence type="inferred from homology"/>
<keyword evidence="7 11" id="KW-0274">FAD</keyword>
<keyword evidence="5 11" id="KW-0285">Flavoprotein</keyword>
<feature type="binding site" evidence="11">
    <location>
        <position position="338"/>
    </location>
    <ligand>
        <name>FMN</name>
        <dbReference type="ChEBI" id="CHEBI:58210"/>
    </ligand>
</feature>
<keyword evidence="6 11" id="KW-0288">FMN</keyword>
<keyword evidence="14" id="KW-1185">Reference proteome</keyword>
<dbReference type="GO" id="GO:0010181">
    <property type="term" value="F:FMN binding"/>
    <property type="evidence" value="ECO:0007669"/>
    <property type="project" value="TreeGrafter"/>
</dbReference>
<dbReference type="SUPFAM" id="SSF103263">
    <property type="entry name" value="Chorismate synthase, AroC"/>
    <property type="match status" value="1"/>
</dbReference>
<name>A0A1M5LPA8_9FIRM</name>
<dbReference type="STRING" id="1123382.SAMN02745221_00726"/>
<dbReference type="GO" id="GO:0008652">
    <property type="term" value="P:amino acid biosynthetic process"/>
    <property type="evidence" value="ECO:0007669"/>
    <property type="project" value="UniProtKB-KW"/>
</dbReference>
<sequence>MLKLITSGESHGKGLVGIIEGMPAGLKVDEGYINNELTRRQKGYGRGGRMSIEKDKVEIIGGVRNGETLGGPISFVIWNNDYANWQEIMGAGECPRAEERMVVRPRPGHADLPGAIKYNHQDMRNILERASARETAARVAAGAFFKQLLACFGIYIYSQVISIGEVKAEPVRVNRENLEEVWEKTETSPVRCMDRDKEAQMIGMIERAKKEGESLGGSLEVGAVGVVPGLGSHVSWEKRLDGRLAQLIMSIPAIKAVEIGEGINNASRLGSKVHDEIYYTEEKGIYRLTNRSGGIEGGITNGETVFLRAYMKPIPTLYKPLSSIDIRNWEEVKAEVERSDICAVPAAAVVAEAMLAYGLAEAFLEKFGGDNMEHIKEAYKNYINYMGRVWRWKRI</sequence>
<dbReference type="InterPro" id="IPR035904">
    <property type="entry name" value="Chorismate_synth_AroC_sf"/>
</dbReference>
<feature type="binding site" evidence="11">
    <location>
        <position position="297"/>
    </location>
    <ligand>
        <name>FMN</name>
        <dbReference type="ChEBI" id="CHEBI:58210"/>
    </ligand>
</feature>
<dbReference type="CDD" id="cd07304">
    <property type="entry name" value="Chorismate_synthase"/>
    <property type="match status" value="1"/>
</dbReference>
<dbReference type="UniPathway" id="UPA00053">
    <property type="reaction ID" value="UER00090"/>
</dbReference>
<dbReference type="GO" id="GO:0009073">
    <property type="term" value="P:aromatic amino acid family biosynthetic process"/>
    <property type="evidence" value="ECO:0007669"/>
    <property type="project" value="UniProtKB-KW"/>
</dbReference>
<dbReference type="Gene3D" id="3.60.150.10">
    <property type="entry name" value="Chorismate synthase AroC"/>
    <property type="match status" value="1"/>
</dbReference>
<keyword evidence="8 11" id="KW-0521">NADP</keyword>